<keyword evidence="1 2" id="KW-0645">Protease</keyword>
<feature type="region of interest" description="Disordered" evidence="3">
    <location>
        <begin position="1"/>
        <end position="20"/>
    </location>
</feature>
<dbReference type="HOGENOM" id="CLU_014785_0_1_12"/>
<dbReference type="InterPro" id="IPR046844">
    <property type="entry name" value="Lon-like_helical"/>
</dbReference>
<evidence type="ECO:0000259" key="4">
    <source>
        <dbReference type="PROSITE" id="PS51786"/>
    </source>
</evidence>
<protein>
    <recommendedName>
        <fullName evidence="2">endopeptidase La</fullName>
        <ecNumber evidence="2">3.4.21.53</ecNumber>
    </recommendedName>
</protein>
<dbReference type="STRING" id="889378.Spiaf_0227"/>
<dbReference type="InterPro" id="IPR046843">
    <property type="entry name" value="LonB_AAA-LID"/>
</dbReference>
<gene>
    <name evidence="5" type="ordered locus">Spiaf_0227</name>
</gene>
<keyword evidence="6" id="KW-1185">Reference proteome</keyword>
<sequence>MAQQPRNKDLYTQDASGPDRYLIPPERVHFSISPDYVEGIRATTDEFHIIGQPRALRAIEMAIAIDAKGYNVFATGLPGTGKRTAITKILKSHTPNTERVLDLAYAARFDNDEAPRLLRFTKGEAKTFQRRLKEVLQRLRSRSQELFKKKPFRDQRDSIIISTEGKDSELLKSFETRLEEHGFQLVRLMDQDESMPDIFPVIDGEVIDFDELQNRVKAGSIAKQDFQQMREQYFRFTDEMNQLFQAIHDNRISMEEDIDTLRRTVLQPLIAAEFERLSADYQDEPIQAHIEAMKTDLQTTLSQPEDEENTAERFFARYSINIVVDHSETEGAPVVFETNPDSAKLFGVLESQQESAEPKPMHQLLRAGSLLQASGGFLILRAEDVLHQEDVWNGLKRALEDSVTEIRNHPGPYGLPGPALKPDPIPIHLKVIMMGTDGLYELLYNIDEDFQKLFKVPAEFDSVMPRNDQAIREYIAFSRMICSEEKLFPTSPDGMAAVIEYGVRLAEHRNHISTQFSLIADLLREANYWAGQMSCERITAEVIHRAFNERRFFANLPEEKIDEQIQSGELLIDLQGSAVGRINGLAILDRGYYAFGRPMLITARVAPGSEGIINIERESGLSGEIHDKGIYIIEGYLQTKYAKDFPQNIRASIAFEQSYSEVDGDSASSTEIYVLLSAISGVPLRQDIAVSGSVNQTGEIQPVGGISEKVEGFFHICRKLGLTGKQGVVIPKRNLDMLILSREVQEAVQNGFFHIYAIDTIDQGLEILTGMEAGVPNRKGYYPPETLNGKIERRLREMALLVKEFGGS</sequence>
<organism evidence="5 6">
    <name type="scientific">Spirochaeta africana (strain ATCC 700263 / DSM 8902 / Z-7692)</name>
    <dbReference type="NCBI Taxonomy" id="889378"/>
    <lineage>
        <taxon>Bacteria</taxon>
        <taxon>Pseudomonadati</taxon>
        <taxon>Spirochaetota</taxon>
        <taxon>Spirochaetia</taxon>
        <taxon>Spirochaetales</taxon>
        <taxon>Spirochaetaceae</taxon>
        <taxon>Spirochaeta</taxon>
    </lineage>
</organism>
<keyword evidence="2" id="KW-0378">Hydrolase</keyword>
<evidence type="ECO:0000256" key="1">
    <source>
        <dbReference type="ARBA" id="ARBA00022670"/>
    </source>
</evidence>
<dbReference type="PATRIC" id="fig|889378.3.peg.230"/>
<dbReference type="PANTHER" id="PTHR10046">
    <property type="entry name" value="ATP DEPENDENT LON PROTEASE FAMILY MEMBER"/>
    <property type="match status" value="1"/>
</dbReference>
<dbReference type="GO" id="GO:0004176">
    <property type="term" value="F:ATP-dependent peptidase activity"/>
    <property type="evidence" value="ECO:0007669"/>
    <property type="project" value="UniProtKB-UniRule"/>
</dbReference>
<feature type="active site" evidence="2">
    <location>
        <position position="666"/>
    </location>
</feature>
<dbReference type="PRINTS" id="PR00830">
    <property type="entry name" value="ENDOLAPTASE"/>
</dbReference>
<dbReference type="EC" id="3.4.21.53" evidence="2"/>
<comment type="similarity">
    <text evidence="2">Belongs to the peptidase S16 family.</text>
</comment>
<proteinExistence type="inferred from homology"/>
<dbReference type="Pfam" id="PF13654">
    <property type="entry name" value="AAA_32"/>
    <property type="match status" value="1"/>
</dbReference>
<evidence type="ECO:0000313" key="5">
    <source>
        <dbReference type="EMBL" id="AFG36336.1"/>
    </source>
</evidence>
<dbReference type="Pfam" id="PF05362">
    <property type="entry name" value="Lon_C"/>
    <property type="match status" value="1"/>
</dbReference>
<dbReference type="GO" id="GO:0004252">
    <property type="term" value="F:serine-type endopeptidase activity"/>
    <property type="evidence" value="ECO:0007669"/>
    <property type="project" value="UniProtKB-UniRule"/>
</dbReference>
<dbReference type="OrthoDB" id="9758568at2"/>
<dbReference type="GO" id="GO:0030163">
    <property type="term" value="P:protein catabolic process"/>
    <property type="evidence" value="ECO:0007669"/>
    <property type="project" value="InterPro"/>
</dbReference>
<dbReference type="Proteomes" id="UP000007383">
    <property type="component" value="Chromosome"/>
</dbReference>
<dbReference type="InterPro" id="IPR008269">
    <property type="entry name" value="Lon_proteolytic"/>
</dbReference>
<keyword evidence="2" id="KW-0720">Serine protease</keyword>
<evidence type="ECO:0000256" key="3">
    <source>
        <dbReference type="SAM" id="MobiDB-lite"/>
    </source>
</evidence>
<dbReference type="Pfam" id="PF20437">
    <property type="entry name" value="LonC_helical"/>
    <property type="match status" value="1"/>
</dbReference>
<dbReference type="RefSeq" id="WP_014454334.1">
    <property type="nucleotide sequence ID" value="NC_017098.1"/>
</dbReference>
<dbReference type="InterPro" id="IPR027065">
    <property type="entry name" value="Lon_Prtase"/>
</dbReference>
<feature type="compositionally biased region" description="Basic and acidic residues" evidence="3">
    <location>
        <begin position="1"/>
        <end position="11"/>
    </location>
</feature>
<dbReference type="eggNOG" id="COG0606">
    <property type="taxonomic scope" value="Bacteria"/>
</dbReference>
<dbReference type="Pfam" id="PF20436">
    <property type="entry name" value="LonB_AAA-LID"/>
    <property type="match status" value="1"/>
</dbReference>
<dbReference type="Gene3D" id="3.30.230.10">
    <property type="match status" value="1"/>
</dbReference>
<dbReference type="EMBL" id="CP003282">
    <property type="protein sequence ID" value="AFG36336.1"/>
    <property type="molecule type" value="Genomic_DNA"/>
</dbReference>
<dbReference type="GO" id="GO:0006508">
    <property type="term" value="P:proteolysis"/>
    <property type="evidence" value="ECO:0007669"/>
    <property type="project" value="UniProtKB-KW"/>
</dbReference>
<feature type="domain" description="Lon proteolytic" evidence="4">
    <location>
        <begin position="576"/>
        <end position="771"/>
    </location>
</feature>
<dbReference type="InterPro" id="IPR014721">
    <property type="entry name" value="Ribsml_uS5_D2-typ_fold_subgr"/>
</dbReference>
<dbReference type="InterPro" id="IPR020568">
    <property type="entry name" value="Ribosomal_Su5_D2-typ_SF"/>
</dbReference>
<dbReference type="SUPFAM" id="SSF54211">
    <property type="entry name" value="Ribosomal protein S5 domain 2-like"/>
    <property type="match status" value="1"/>
</dbReference>
<name>H9UFP3_SPIAZ</name>
<dbReference type="InterPro" id="IPR027417">
    <property type="entry name" value="P-loop_NTPase"/>
</dbReference>
<dbReference type="AlphaFoldDB" id="H9UFP3"/>
<dbReference type="eggNOG" id="COG1067">
    <property type="taxonomic scope" value="Bacteria"/>
</dbReference>
<dbReference type="SUPFAM" id="SSF52540">
    <property type="entry name" value="P-loop containing nucleoside triphosphate hydrolases"/>
    <property type="match status" value="1"/>
</dbReference>
<dbReference type="GO" id="GO:0005524">
    <property type="term" value="F:ATP binding"/>
    <property type="evidence" value="ECO:0007669"/>
    <property type="project" value="InterPro"/>
</dbReference>
<feature type="active site" evidence="2">
    <location>
        <position position="709"/>
    </location>
</feature>
<comment type="catalytic activity">
    <reaction evidence="2">
        <text>Hydrolysis of proteins in presence of ATP.</text>
        <dbReference type="EC" id="3.4.21.53"/>
    </reaction>
</comment>
<dbReference type="KEGG" id="sfc:Spiaf_0227"/>
<accession>H9UFP3</accession>
<evidence type="ECO:0000313" key="6">
    <source>
        <dbReference type="Proteomes" id="UP000007383"/>
    </source>
</evidence>
<dbReference type="InterPro" id="IPR041699">
    <property type="entry name" value="AAA_32"/>
</dbReference>
<reference evidence="6" key="1">
    <citation type="journal article" date="2013" name="Stand. Genomic Sci.">
        <title>Complete genome sequence of the halophilic bacterium Spirochaeta africana type strain (Z-7692(T)) from the alkaline Lake Magadi in the East African Rift.</title>
        <authorList>
            <person name="Liolos K."/>
            <person name="Abt B."/>
            <person name="Scheuner C."/>
            <person name="Teshima H."/>
            <person name="Held B."/>
            <person name="Lapidus A."/>
            <person name="Nolan M."/>
            <person name="Lucas S."/>
            <person name="Deshpande S."/>
            <person name="Cheng J.F."/>
            <person name="Tapia R."/>
            <person name="Goodwin L.A."/>
            <person name="Pitluck S."/>
            <person name="Pagani I."/>
            <person name="Ivanova N."/>
            <person name="Mavromatis K."/>
            <person name="Mikhailova N."/>
            <person name="Huntemann M."/>
            <person name="Pati A."/>
            <person name="Chen A."/>
            <person name="Palaniappan K."/>
            <person name="Land M."/>
            <person name="Rohde M."/>
            <person name="Tindall B.J."/>
            <person name="Detter J.C."/>
            <person name="Goker M."/>
            <person name="Bristow J."/>
            <person name="Eisen J.A."/>
            <person name="Markowitz V."/>
            <person name="Hugenholtz P."/>
            <person name="Woyke T."/>
            <person name="Klenk H.P."/>
            <person name="Kyrpides N.C."/>
        </authorList>
    </citation>
    <scope>NUCLEOTIDE SEQUENCE</scope>
    <source>
        <strain evidence="6">ATCC 700263 / DSM 8902 / Z-7692</strain>
    </source>
</reference>
<dbReference type="PROSITE" id="PS51786">
    <property type="entry name" value="LON_PROTEOLYTIC"/>
    <property type="match status" value="1"/>
</dbReference>
<dbReference type="Gene3D" id="1.10.8.60">
    <property type="match status" value="1"/>
</dbReference>
<evidence type="ECO:0000256" key="2">
    <source>
        <dbReference type="PROSITE-ProRule" id="PRU01122"/>
    </source>
</evidence>
<dbReference type="Gene3D" id="3.40.50.300">
    <property type="entry name" value="P-loop containing nucleotide triphosphate hydrolases"/>
    <property type="match status" value="2"/>
</dbReference>